<dbReference type="EMBL" id="JADQDO010000004">
    <property type="protein sequence ID" value="MBF9233777.1"/>
    <property type="molecule type" value="Genomic_DNA"/>
</dbReference>
<evidence type="ECO:0000256" key="1">
    <source>
        <dbReference type="SAM" id="SignalP"/>
    </source>
</evidence>
<keyword evidence="3" id="KW-1185">Reference proteome</keyword>
<feature type="chain" id="PRO_5036967668" evidence="1">
    <location>
        <begin position="21"/>
        <end position="312"/>
    </location>
</feature>
<organism evidence="2 3">
    <name type="scientific">Microvirga alba</name>
    <dbReference type="NCBI Taxonomy" id="2791025"/>
    <lineage>
        <taxon>Bacteria</taxon>
        <taxon>Pseudomonadati</taxon>
        <taxon>Pseudomonadota</taxon>
        <taxon>Alphaproteobacteria</taxon>
        <taxon>Hyphomicrobiales</taxon>
        <taxon>Methylobacteriaceae</taxon>
        <taxon>Microvirga</taxon>
    </lineage>
</organism>
<gene>
    <name evidence="2" type="ORF">I2H38_10360</name>
</gene>
<accession>A0A931BVW3</accession>
<evidence type="ECO:0000313" key="3">
    <source>
        <dbReference type="Proteomes" id="UP000599312"/>
    </source>
</evidence>
<reference evidence="2" key="1">
    <citation type="submission" date="2020-11" db="EMBL/GenBank/DDBJ databases">
        <authorList>
            <person name="Kim M.K."/>
        </authorList>
    </citation>
    <scope>NUCLEOTIDE SEQUENCE</scope>
    <source>
        <strain evidence="2">BT350</strain>
    </source>
</reference>
<evidence type="ECO:0000313" key="2">
    <source>
        <dbReference type="EMBL" id="MBF9233777.1"/>
    </source>
</evidence>
<proteinExistence type="predicted"/>
<name>A0A931BVW3_9HYPH</name>
<keyword evidence="1" id="KW-0732">Signal</keyword>
<dbReference type="AlphaFoldDB" id="A0A931BVW3"/>
<sequence length="312" mass="33927">MKGFVAATLGFILSFHAALAAEPVFPPASRIGIVPPEDMMPSKRFSGFENQERAAAISFVEMPAEAYGQLVSGLTKEALKRQGMSVTFRENLKLGSKTGVLVAGTVVGPEAGRKWVLALKDGDLTALLIAQVQGGSDGYSDAQMRSALKSVALRGPVSLDEQVSALPFRVNDKAGFRPVRVLSGSSVLFTEGPLDTIKAMEQPIVILAASLSPPPPSGERRDQFAQAALNSNQILKNVTFERSESFRFKGQEWHEIVAKATDAVSGQPMVVMQTIRFEPDRYVRMVGLARIDQREQLLPRFRNVIDGVDMRP</sequence>
<feature type="signal peptide" evidence="1">
    <location>
        <begin position="1"/>
        <end position="20"/>
    </location>
</feature>
<dbReference type="RefSeq" id="WP_196271775.1">
    <property type="nucleotide sequence ID" value="NZ_JADQDO010000004.1"/>
</dbReference>
<protein>
    <submittedName>
        <fullName evidence="2">Uncharacterized protein</fullName>
    </submittedName>
</protein>
<dbReference type="Proteomes" id="UP000599312">
    <property type="component" value="Unassembled WGS sequence"/>
</dbReference>
<comment type="caution">
    <text evidence="2">The sequence shown here is derived from an EMBL/GenBank/DDBJ whole genome shotgun (WGS) entry which is preliminary data.</text>
</comment>